<organism evidence="2 3">
    <name type="scientific">Rhodocytophaga aerolata</name>
    <dbReference type="NCBI Taxonomy" id="455078"/>
    <lineage>
        <taxon>Bacteria</taxon>
        <taxon>Pseudomonadati</taxon>
        <taxon>Bacteroidota</taxon>
        <taxon>Cytophagia</taxon>
        <taxon>Cytophagales</taxon>
        <taxon>Rhodocytophagaceae</taxon>
        <taxon>Rhodocytophaga</taxon>
    </lineage>
</organism>
<evidence type="ECO:0000256" key="1">
    <source>
        <dbReference type="SAM" id="Phobius"/>
    </source>
</evidence>
<dbReference type="EMBL" id="JAUKPO010000057">
    <property type="protein sequence ID" value="MDO1451391.1"/>
    <property type="molecule type" value="Genomic_DNA"/>
</dbReference>
<dbReference type="RefSeq" id="WP_302042189.1">
    <property type="nucleotide sequence ID" value="NZ_JAUKPO010000057.1"/>
</dbReference>
<keyword evidence="1" id="KW-1133">Transmembrane helix</keyword>
<protein>
    <recommendedName>
        <fullName evidence="4">TerB family tellurite resistance protein</fullName>
    </recommendedName>
</protein>
<evidence type="ECO:0000313" key="2">
    <source>
        <dbReference type="EMBL" id="MDO1451391.1"/>
    </source>
</evidence>
<dbReference type="Proteomes" id="UP001168528">
    <property type="component" value="Unassembled WGS sequence"/>
</dbReference>
<evidence type="ECO:0008006" key="4">
    <source>
        <dbReference type="Google" id="ProtNLM"/>
    </source>
</evidence>
<name>A0ABT8RI40_9BACT</name>
<proteinExistence type="predicted"/>
<gene>
    <name evidence="2" type="ORF">Q0590_34265</name>
</gene>
<keyword evidence="1" id="KW-0472">Membrane</keyword>
<reference evidence="2" key="1">
    <citation type="submission" date="2023-07" db="EMBL/GenBank/DDBJ databases">
        <title>The genome sequence of Rhodocytophaga aerolata KACC 12507.</title>
        <authorList>
            <person name="Zhang X."/>
        </authorList>
    </citation>
    <scope>NUCLEOTIDE SEQUENCE</scope>
    <source>
        <strain evidence="2">KACC 12507</strain>
    </source>
</reference>
<sequence length="148" mass="16311">MEILKANPSYTKICIMSGVLVVGSYMIGSLLGEKVSKGAILTSQATLSLAEQNTHESALKRMETSFHGNPSKEAIQAKMNKLLTTFDMPVSEENYLKVAAILTTLSKESKHRIPEMELADCLIESKQRGIYRDFIQASQACALVLDEQ</sequence>
<feature type="transmembrane region" description="Helical" evidence="1">
    <location>
        <begin position="12"/>
        <end position="32"/>
    </location>
</feature>
<comment type="caution">
    <text evidence="2">The sequence shown here is derived from an EMBL/GenBank/DDBJ whole genome shotgun (WGS) entry which is preliminary data.</text>
</comment>
<keyword evidence="1" id="KW-0812">Transmembrane</keyword>
<evidence type="ECO:0000313" key="3">
    <source>
        <dbReference type="Proteomes" id="UP001168528"/>
    </source>
</evidence>
<keyword evidence="3" id="KW-1185">Reference proteome</keyword>
<accession>A0ABT8RI40</accession>